<dbReference type="GeneID" id="54560573"/>
<accession>A0A6A6CHN2</accession>
<proteinExistence type="predicted"/>
<keyword evidence="2" id="KW-1185">Reference proteome</keyword>
<organism evidence="1 2">
    <name type="scientific">Zasmidium cellare ATCC 36951</name>
    <dbReference type="NCBI Taxonomy" id="1080233"/>
    <lineage>
        <taxon>Eukaryota</taxon>
        <taxon>Fungi</taxon>
        <taxon>Dikarya</taxon>
        <taxon>Ascomycota</taxon>
        <taxon>Pezizomycotina</taxon>
        <taxon>Dothideomycetes</taxon>
        <taxon>Dothideomycetidae</taxon>
        <taxon>Mycosphaerellales</taxon>
        <taxon>Mycosphaerellaceae</taxon>
        <taxon>Zasmidium</taxon>
    </lineage>
</organism>
<dbReference type="EMBL" id="ML993601">
    <property type="protein sequence ID" value="KAF2165199.1"/>
    <property type="molecule type" value="Genomic_DNA"/>
</dbReference>
<reference evidence="1" key="1">
    <citation type="journal article" date="2020" name="Stud. Mycol.">
        <title>101 Dothideomycetes genomes: a test case for predicting lifestyles and emergence of pathogens.</title>
        <authorList>
            <person name="Haridas S."/>
            <person name="Albert R."/>
            <person name="Binder M."/>
            <person name="Bloem J."/>
            <person name="Labutti K."/>
            <person name="Salamov A."/>
            <person name="Andreopoulos B."/>
            <person name="Baker S."/>
            <person name="Barry K."/>
            <person name="Bills G."/>
            <person name="Bluhm B."/>
            <person name="Cannon C."/>
            <person name="Castanera R."/>
            <person name="Culley D."/>
            <person name="Daum C."/>
            <person name="Ezra D."/>
            <person name="Gonzalez J."/>
            <person name="Henrissat B."/>
            <person name="Kuo A."/>
            <person name="Liang C."/>
            <person name="Lipzen A."/>
            <person name="Lutzoni F."/>
            <person name="Magnuson J."/>
            <person name="Mondo S."/>
            <person name="Nolan M."/>
            <person name="Ohm R."/>
            <person name="Pangilinan J."/>
            <person name="Park H.-J."/>
            <person name="Ramirez L."/>
            <person name="Alfaro M."/>
            <person name="Sun H."/>
            <person name="Tritt A."/>
            <person name="Yoshinaga Y."/>
            <person name="Zwiers L.-H."/>
            <person name="Turgeon B."/>
            <person name="Goodwin S."/>
            <person name="Spatafora J."/>
            <person name="Crous P."/>
            <person name="Grigoriev I."/>
        </authorList>
    </citation>
    <scope>NUCLEOTIDE SEQUENCE</scope>
    <source>
        <strain evidence="1">ATCC 36951</strain>
    </source>
</reference>
<dbReference type="Proteomes" id="UP000799537">
    <property type="component" value="Unassembled WGS sequence"/>
</dbReference>
<sequence length="114" mass="13327">MGPAPSFDSIPSAEIIRHLGKTVVEVHLNTAVNYLRHLDNEEEKFNEVLRDATKIRIQKVNAMIREEAVEEIARCKKECEGKEVGLRHWTRRHWSDHEMEEVIVEVMRRHGAMD</sequence>
<gene>
    <name evidence="1" type="ORF">M409DRAFT_24583</name>
</gene>
<name>A0A6A6CHN2_ZASCE</name>
<protein>
    <submittedName>
        <fullName evidence="1">Uncharacterized protein</fullName>
    </submittedName>
</protein>
<dbReference type="RefSeq" id="XP_033666088.1">
    <property type="nucleotide sequence ID" value="XM_033807301.1"/>
</dbReference>
<dbReference type="AlphaFoldDB" id="A0A6A6CHN2"/>
<evidence type="ECO:0000313" key="2">
    <source>
        <dbReference type="Proteomes" id="UP000799537"/>
    </source>
</evidence>
<evidence type="ECO:0000313" key="1">
    <source>
        <dbReference type="EMBL" id="KAF2165199.1"/>
    </source>
</evidence>